<dbReference type="RefSeq" id="WP_344072573.1">
    <property type="nucleotide sequence ID" value="NZ_BAAAPL010000002.1"/>
</dbReference>
<feature type="domain" description="Erythromycin biosynthesis protein CIII-like C-terminal" evidence="3">
    <location>
        <begin position="288"/>
        <end position="390"/>
    </location>
</feature>
<gene>
    <name evidence="4" type="ORF">GCM10009808_22200</name>
</gene>
<dbReference type="InterPro" id="IPR050271">
    <property type="entry name" value="UDP-glycosyltransferase"/>
</dbReference>
<evidence type="ECO:0000313" key="4">
    <source>
        <dbReference type="EMBL" id="GAA1703877.1"/>
    </source>
</evidence>
<dbReference type="InterPro" id="IPR002213">
    <property type="entry name" value="UDP_glucos_trans"/>
</dbReference>
<dbReference type="SUPFAM" id="SSF53756">
    <property type="entry name" value="UDP-Glycosyltransferase/glycogen phosphorylase"/>
    <property type="match status" value="1"/>
</dbReference>
<reference evidence="4 5" key="1">
    <citation type="journal article" date="2019" name="Int. J. Syst. Evol. Microbiol.">
        <title>The Global Catalogue of Microorganisms (GCM) 10K type strain sequencing project: providing services to taxonomists for standard genome sequencing and annotation.</title>
        <authorList>
            <consortium name="The Broad Institute Genomics Platform"/>
            <consortium name="The Broad Institute Genome Sequencing Center for Infectious Disease"/>
            <person name="Wu L."/>
            <person name="Ma J."/>
        </authorList>
    </citation>
    <scope>NUCLEOTIDE SEQUENCE [LARGE SCALE GENOMIC DNA]</scope>
    <source>
        <strain evidence="4 5">JCM 15577</strain>
    </source>
</reference>
<evidence type="ECO:0000313" key="5">
    <source>
        <dbReference type="Proteomes" id="UP001501690"/>
    </source>
</evidence>
<proteinExistence type="predicted"/>
<dbReference type="PANTHER" id="PTHR48043">
    <property type="entry name" value="EG:EG0003.4 PROTEIN-RELATED"/>
    <property type="match status" value="1"/>
</dbReference>
<keyword evidence="1" id="KW-0328">Glycosyltransferase</keyword>
<dbReference type="CDD" id="cd03784">
    <property type="entry name" value="GT1_Gtf-like"/>
    <property type="match status" value="1"/>
</dbReference>
<dbReference type="PANTHER" id="PTHR48043:SF145">
    <property type="entry name" value="FI06409P-RELATED"/>
    <property type="match status" value="1"/>
</dbReference>
<name>A0ABN2IF70_9MICO</name>
<dbReference type="EMBL" id="BAAAPL010000002">
    <property type="protein sequence ID" value="GAA1703877.1"/>
    <property type="molecule type" value="Genomic_DNA"/>
</dbReference>
<evidence type="ECO:0000256" key="1">
    <source>
        <dbReference type="ARBA" id="ARBA00022676"/>
    </source>
</evidence>
<organism evidence="4 5">
    <name type="scientific">Microbacterium sediminicola</name>
    <dbReference type="NCBI Taxonomy" id="415210"/>
    <lineage>
        <taxon>Bacteria</taxon>
        <taxon>Bacillati</taxon>
        <taxon>Actinomycetota</taxon>
        <taxon>Actinomycetes</taxon>
        <taxon>Micrococcales</taxon>
        <taxon>Microbacteriaceae</taxon>
        <taxon>Microbacterium</taxon>
    </lineage>
</organism>
<dbReference type="Proteomes" id="UP001501690">
    <property type="component" value="Unassembled WGS sequence"/>
</dbReference>
<keyword evidence="5" id="KW-1185">Reference proteome</keyword>
<evidence type="ECO:0000256" key="2">
    <source>
        <dbReference type="ARBA" id="ARBA00022679"/>
    </source>
</evidence>
<accession>A0ABN2IF70</accession>
<dbReference type="GO" id="GO:0016740">
    <property type="term" value="F:transferase activity"/>
    <property type="evidence" value="ECO:0007669"/>
    <property type="project" value="UniProtKB-KW"/>
</dbReference>
<sequence length="425" mass="46287">MLFAPAAFNLAETSRMIEIAKGVRADPVAREAFSVRFISEGGDFEELIESNGFEVERVAPRLTPEKIAHVLAVNDEEKFAPAYSKKEMIAKVAGDLAAVDRLKPDVVVTGSYLSMPLTCRLRGIPLVWAVQSTWLPDFFATGAGTTDTVKPRWFKRLVDAVLYPVFRSWMWFGFIHSVNQAAGHYGAKTFSPVLTFFQGDTTLVAEPPGFSDVALPDAHFPIGALLPEQQFTMPVEVEQIPNDFPLVYFAMGSSGVGHIVKELIESFRGKPYRVVAPVRSLLAGQDVAVPDNVTVTDWLPALEMNKRADIALIHGGIGTVLTAALAGKPVVGIGMQPEQVANISCLVEKGFARRVAKSRNSRKMVAAVHDALSTLLSDEDARRAAVEYAASIQDWADGSTRAARTLVDRYGSTRGDIPRSARNGR</sequence>
<protein>
    <submittedName>
        <fullName evidence="4">Glycosyl transferase</fullName>
    </submittedName>
</protein>
<keyword evidence="2 4" id="KW-0808">Transferase</keyword>
<dbReference type="InterPro" id="IPR010610">
    <property type="entry name" value="EryCIII-like_C"/>
</dbReference>
<comment type="caution">
    <text evidence="4">The sequence shown here is derived from an EMBL/GenBank/DDBJ whole genome shotgun (WGS) entry which is preliminary data.</text>
</comment>
<evidence type="ECO:0000259" key="3">
    <source>
        <dbReference type="Pfam" id="PF06722"/>
    </source>
</evidence>
<dbReference type="Pfam" id="PF06722">
    <property type="entry name" value="EryCIII-like_C"/>
    <property type="match status" value="1"/>
</dbReference>
<dbReference type="Gene3D" id="3.40.50.2000">
    <property type="entry name" value="Glycogen Phosphorylase B"/>
    <property type="match status" value="2"/>
</dbReference>